<dbReference type="PROSITE" id="PS50297">
    <property type="entry name" value="ANK_REP_REGION"/>
    <property type="match status" value="2"/>
</dbReference>
<evidence type="ECO:0000256" key="1">
    <source>
        <dbReference type="ARBA" id="ARBA00022737"/>
    </source>
</evidence>
<sequence length="151" mass="16699">MNDADPDLKDVLVRVAAIQNYYIEESRETELPSDINQPTTSGDAAIHVAAMYLKPEDLSMLLAHGAEVNLVGEFGATPLHCAAVRKRLDNFVVLLQHGAAPDLRMHRGIKPVEMVRDDEALKRAFVLAVETHRQAALRRDLPAHDATTRKA</sequence>
<dbReference type="Proteomes" id="UP000060699">
    <property type="component" value="Chromosome"/>
</dbReference>
<proteinExistence type="predicted"/>
<dbReference type="PROSITE" id="PS50088">
    <property type="entry name" value="ANK_REPEAT"/>
    <property type="match status" value="2"/>
</dbReference>
<reference evidence="3 4" key="1">
    <citation type="submission" date="2015-12" db="EMBL/GenBank/DDBJ databases">
        <title>Complete genome of Roseateles depolymerans KCTC 42856.</title>
        <authorList>
            <person name="Kim K.M."/>
        </authorList>
    </citation>
    <scope>NUCLEOTIDE SEQUENCE [LARGE SCALE GENOMIC DNA]</scope>
    <source>
        <strain evidence="3 4">KCTC 42856</strain>
    </source>
</reference>
<keyword evidence="4" id="KW-1185">Reference proteome</keyword>
<dbReference type="Gene3D" id="1.25.40.20">
    <property type="entry name" value="Ankyrin repeat-containing domain"/>
    <property type="match status" value="1"/>
</dbReference>
<keyword evidence="1" id="KW-0677">Repeat</keyword>
<dbReference type="InterPro" id="IPR036770">
    <property type="entry name" value="Ankyrin_rpt-contain_sf"/>
</dbReference>
<dbReference type="PANTHER" id="PTHR24198">
    <property type="entry name" value="ANKYRIN REPEAT AND PROTEIN KINASE DOMAIN-CONTAINING PROTEIN"/>
    <property type="match status" value="1"/>
</dbReference>
<dbReference type="Pfam" id="PF12796">
    <property type="entry name" value="Ank_2"/>
    <property type="match status" value="1"/>
</dbReference>
<dbReference type="PANTHER" id="PTHR24198:SF165">
    <property type="entry name" value="ANKYRIN REPEAT-CONTAINING PROTEIN-RELATED"/>
    <property type="match status" value="1"/>
</dbReference>
<dbReference type="KEGG" id="rdp:RD2015_2617"/>
<name>A0A0U3MRX8_9BURK</name>
<dbReference type="STRING" id="76731.RD2015_2617"/>
<dbReference type="SUPFAM" id="SSF48403">
    <property type="entry name" value="Ankyrin repeat"/>
    <property type="match status" value="1"/>
</dbReference>
<organism evidence="3 4">
    <name type="scientific">Roseateles depolymerans</name>
    <dbReference type="NCBI Taxonomy" id="76731"/>
    <lineage>
        <taxon>Bacteria</taxon>
        <taxon>Pseudomonadati</taxon>
        <taxon>Pseudomonadota</taxon>
        <taxon>Betaproteobacteria</taxon>
        <taxon>Burkholderiales</taxon>
        <taxon>Sphaerotilaceae</taxon>
        <taxon>Roseateles</taxon>
    </lineage>
</organism>
<dbReference type="EMBL" id="CP013729">
    <property type="protein sequence ID" value="ALV07082.1"/>
    <property type="molecule type" value="Genomic_DNA"/>
</dbReference>
<dbReference type="SMART" id="SM00248">
    <property type="entry name" value="ANK"/>
    <property type="match status" value="2"/>
</dbReference>
<evidence type="ECO:0000313" key="4">
    <source>
        <dbReference type="Proteomes" id="UP000060699"/>
    </source>
</evidence>
<protein>
    <submittedName>
        <fullName evidence="3">Uncharacterized protein</fullName>
    </submittedName>
</protein>
<evidence type="ECO:0000256" key="2">
    <source>
        <dbReference type="ARBA" id="ARBA00023043"/>
    </source>
</evidence>
<gene>
    <name evidence="3" type="ORF">RD2015_2617</name>
</gene>
<dbReference type="InterPro" id="IPR002110">
    <property type="entry name" value="Ankyrin_rpt"/>
</dbReference>
<evidence type="ECO:0000313" key="3">
    <source>
        <dbReference type="EMBL" id="ALV07082.1"/>
    </source>
</evidence>
<dbReference type="RefSeq" id="WP_058935257.1">
    <property type="nucleotide sequence ID" value="NZ_CP013729.1"/>
</dbReference>
<accession>A0A0U3MRX8</accession>
<dbReference type="AlphaFoldDB" id="A0A0U3MRX8"/>
<keyword evidence="2" id="KW-0040">ANK repeat</keyword>